<dbReference type="Pfam" id="PF12728">
    <property type="entry name" value="HTH_17"/>
    <property type="match status" value="1"/>
</dbReference>
<dbReference type="AlphaFoldDB" id="A0A364NT00"/>
<dbReference type="OrthoDB" id="5459819at2"/>
<evidence type="ECO:0000259" key="2">
    <source>
        <dbReference type="Pfam" id="PF12728"/>
    </source>
</evidence>
<evidence type="ECO:0000256" key="1">
    <source>
        <dbReference type="SAM" id="MobiDB-lite"/>
    </source>
</evidence>
<dbReference type="NCBIfam" id="TIGR01764">
    <property type="entry name" value="excise"/>
    <property type="match status" value="1"/>
</dbReference>
<proteinExistence type="predicted"/>
<keyword evidence="4" id="KW-1185">Reference proteome</keyword>
<name>A0A364NT00_9PROT</name>
<protein>
    <recommendedName>
        <fullName evidence="2">Helix-turn-helix domain-containing protein</fullName>
    </recommendedName>
</protein>
<feature type="domain" description="Helix-turn-helix" evidence="2">
    <location>
        <begin position="38"/>
        <end position="83"/>
    </location>
</feature>
<accession>A0A364NT00</accession>
<evidence type="ECO:0000313" key="3">
    <source>
        <dbReference type="EMBL" id="RAU20194.1"/>
    </source>
</evidence>
<evidence type="ECO:0000313" key="4">
    <source>
        <dbReference type="Proteomes" id="UP000251075"/>
    </source>
</evidence>
<dbReference type="InterPro" id="IPR041657">
    <property type="entry name" value="HTH_17"/>
</dbReference>
<dbReference type="RefSeq" id="WP_112147286.1">
    <property type="nucleotide sequence ID" value="NZ_PGTO01000030.1"/>
</dbReference>
<feature type="region of interest" description="Disordered" evidence="1">
    <location>
        <begin position="1"/>
        <end position="27"/>
    </location>
</feature>
<dbReference type="Proteomes" id="UP000251075">
    <property type="component" value="Unassembled WGS sequence"/>
</dbReference>
<dbReference type="GO" id="GO:0003677">
    <property type="term" value="F:DNA binding"/>
    <property type="evidence" value="ECO:0007669"/>
    <property type="project" value="InterPro"/>
</dbReference>
<dbReference type="InterPro" id="IPR009061">
    <property type="entry name" value="DNA-bd_dom_put_sf"/>
</dbReference>
<dbReference type="SUPFAM" id="SSF46955">
    <property type="entry name" value="Putative DNA-binding domain"/>
    <property type="match status" value="1"/>
</dbReference>
<sequence>MPIRIVVGKRDTPSPETAPTVPSEPYHPRDAADLNLRSVTDVAVQFGVTPRTIRNWINAHELRAYQIKRRFWINDNDVAEFLAIRRRLQ</sequence>
<dbReference type="InterPro" id="IPR010093">
    <property type="entry name" value="SinI_DNA-bd"/>
</dbReference>
<organism evidence="3 4">
    <name type="scientific">Paramagnetospirillum kuznetsovii</name>
    <dbReference type="NCBI Taxonomy" id="2053833"/>
    <lineage>
        <taxon>Bacteria</taxon>
        <taxon>Pseudomonadati</taxon>
        <taxon>Pseudomonadota</taxon>
        <taxon>Alphaproteobacteria</taxon>
        <taxon>Rhodospirillales</taxon>
        <taxon>Magnetospirillaceae</taxon>
        <taxon>Paramagnetospirillum</taxon>
    </lineage>
</organism>
<gene>
    <name evidence="3" type="ORF">CU669_19610</name>
</gene>
<comment type="caution">
    <text evidence="3">The sequence shown here is derived from an EMBL/GenBank/DDBJ whole genome shotgun (WGS) entry which is preliminary data.</text>
</comment>
<dbReference type="EMBL" id="PGTO01000030">
    <property type="protein sequence ID" value="RAU20194.1"/>
    <property type="molecule type" value="Genomic_DNA"/>
</dbReference>
<reference evidence="3 4" key="1">
    <citation type="submission" date="2017-11" db="EMBL/GenBank/DDBJ databases">
        <title>Draft genome sequence of magnetotactic bacterium Magnetospirillum kuznetsovii LBB-42.</title>
        <authorList>
            <person name="Grouzdev D.S."/>
            <person name="Rysina M.S."/>
            <person name="Baslerov R.V."/>
            <person name="Koziaeva V."/>
        </authorList>
    </citation>
    <scope>NUCLEOTIDE SEQUENCE [LARGE SCALE GENOMIC DNA]</scope>
    <source>
        <strain evidence="3 4">LBB-42</strain>
    </source>
</reference>